<gene>
    <name evidence="5" type="ORF">DSM5745_09400</name>
</gene>
<keyword evidence="6" id="KW-1185">Reference proteome</keyword>
<keyword evidence="1" id="KW-0929">Antimicrobial</keyword>
<keyword evidence="3" id="KW-1015">Disulfide bond</keyword>
<evidence type="ECO:0000256" key="1">
    <source>
        <dbReference type="ARBA" id="ARBA00022529"/>
    </source>
</evidence>
<evidence type="ECO:0000313" key="6">
    <source>
        <dbReference type="Proteomes" id="UP000256690"/>
    </source>
</evidence>
<dbReference type="Proteomes" id="UP000256690">
    <property type="component" value="Unassembled WGS sequence"/>
</dbReference>
<evidence type="ECO:0000256" key="2">
    <source>
        <dbReference type="ARBA" id="ARBA00022854"/>
    </source>
</evidence>
<comment type="caution">
    <text evidence="5">The sequence shown here is derived from an EMBL/GenBank/DDBJ whole genome shotgun (WGS) entry which is preliminary data.</text>
</comment>
<proteinExistence type="predicted"/>
<sequence>MNFSWIATLALIGTAMAAGNNLPAGAPCTKDGKMGTCQSGLCIQDVHASQGTCK</sequence>
<protein>
    <recommendedName>
        <fullName evidence="7">Antifungal protein</fullName>
    </recommendedName>
</protein>
<accession>A0A3D8QVF0</accession>
<keyword evidence="4" id="KW-0732">Signal</keyword>
<dbReference type="Pfam" id="PF11410">
    <property type="entry name" value="Antifungal_pept"/>
    <property type="match status" value="1"/>
</dbReference>
<feature type="signal peptide" evidence="4">
    <location>
        <begin position="1"/>
        <end position="17"/>
    </location>
</feature>
<feature type="chain" id="PRO_5017756578" description="Antifungal protein" evidence="4">
    <location>
        <begin position="18"/>
        <end position="54"/>
    </location>
</feature>
<evidence type="ECO:0000256" key="3">
    <source>
        <dbReference type="ARBA" id="ARBA00023157"/>
    </source>
</evidence>
<reference evidence="5 6" key="1">
    <citation type="journal article" date="2018" name="IMA Fungus">
        <title>IMA Genome-F 9: Draft genome sequence of Annulohypoxylon stygium, Aspergillus mulundensis, Berkeleyomyces basicola (syn. Thielaviopsis basicola), Ceratocystis smalleyi, two Cercospora beticola strains, Coleophoma cylindrospora, Fusarium fracticaudum, Phialophora cf. hyalina, and Morchella septimelata.</title>
        <authorList>
            <person name="Wingfield B.D."/>
            <person name="Bills G.F."/>
            <person name="Dong Y."/>
            <person name="Huang W."/>
            <person name="Nel W.J."/>
            <person name="Swalarsk-Parry B.S."/>
            <person name="Vaghefi N."/>
            <person name="Wilken P.M."/>
            <person name="An Z."/>
            <person name="de Beer Z.W."/>
            <person name="De Vos L."/>
            <person name="Chen L."/>
            <person name="Duong T.A."/>
            <person name="Gao Y."/>
            <person name="Hammerbacher A."/>
            <person name="Kikkert J.R."/>
            <person name="Li Y."/>
            <person name="Li H."/>
            <person name="Li K."/>
            <person name="Li Q."/>
            <person name="Liu X."/>
            <person name="Ma X."/>
            <person name="Naidoo K."/>
            <person name="Pethybridge S.J."/>
            <person name="Sun J."/>
            <person name="Steenkamp E.T."/>
            <person name="van der Nest M.A."/>
            <person name="van Wyk S."/>
            <person name="Wingfield M.J."/>
            <person name="Xiong C."/>
            <person name="Yue Q."/>
            <person name="Zhang X."/>
        </authorList>
    </citation>
    <scope>NUCLEOTIDE SEQUENCE [LARGE SCALE GENOMIC DNA]</scope>
    <source>
        <strain evidence="5 6">DSM 5745</strain>
    </source>
</reference>
<evidence type="ECO:0008006" key="7">
    <source>
        <dbReference type="Google" id="ProtNLM"/>
    </source>
</evidence>
<organism evidence="5 6">
    <name type="scientific">Aspergillus mulundensis</name>
    <dbReference type="NCBI Taxonomy" id="1810919"/>
    <lineage>
        <taxon>Eukaryota</taxon>
        <taxon>Fungi</taxon>
        <taxon>Dikarya</taxon>
        <taxon>Ascomycota</taxon>
        <taxon>Pezizomycotina</taxon>
        <taxon>Eurotiomycetes</taxon>
        <taxon>Eurotiomycetidae</taxon>
        <taxon>Eurotiales</taxon>
        <taxon>Aspergillaceae</taxon>
        <taxon>Aspergillus</taxon>
        <taxon>Aspergillus subgen. Nidulantes</taxon>
    </lineage>
</organism>
<dbReference type="GeneID" id="38119770"/>
<dbReference type="AlphaFoldDB" id="A0A3D8QVF0"/>
<dbReference type="InterPro" id="IPR024206">
    <property type="entry name" value="Gurmarin/antimicrobial_peptd"/>
</dbReference>
<dbReference type="SUPFAM" id="SSF57048">
    <property type="entry name" value="Gurmarin-like"/>
    <property type="match status" value="1"/>
</dbReference>
<evidence type="ECO:0000313" key="5">
    <source>
        <dbReference type="EMBL" id="RDW65661.1"/>
    </source>
</evidence>
<dbReference type="InterPro" id="IPR009101">
    <property type="entry name" value="Gurmarin/antifun_pep"/>
</dbReference>
<evidence type="ECO:0000256" key="4">
    <source>
        <dbReference type="SAM" id="SignalP"/>
    </source>
</evidence>
<keyword evidence="2" id="KW-0960">Knottin</keyword>
<dbReference type="OrthoDB" id="4233515at2759"/>
<dbReference type="EMBL" id="PVWQ01000013">
    <property type="protein sequence ID" value="RDW65661.1"/>
    <property type="molecule type" value="Genomic_DNA"/>
</dbReference>
<name>A0A3D8QVF0_9EURO</name>
<dbReference type="RefSeq" id="XP_026599764.1">
    <property type="nucleotide sequence ID" value="XM_026751416.1"/>
</dbReference>